<dbReference type="Proteomes" id="UP000886742">
    <property type="component" value="Unassembled WGS sequence"/>
</dbReference>
<reference evidence="1" key="1">
    <citation type="submission" date="2020-10" db="EMBL/GenBank/DDBJ databases">
        <authorList>
            <person name="Gilroy R."/>
        </authorList>
    </citation>
    <scope>NUCLEOTIDE SEQUENCE</scope>
    <source>
        <strain evidence="1">ChiGjej3B3-5194</strain>
    </source>
</reference>
<dbReference type="CDD" id="cd00093">
    <property type="entry name" value="HTH_XRE"/>
    <property type="match status" value="1"/>
</dbReference>
<gene>
    <name evidence="1" type="ORF">IAD02_01080</name>
</gene>
<dbReference type="EMBL" id="DVJI01000006">
    <property type="protein sequence ID" value="HIS70569.1"/>
    <property type="molecule type" value="Genomic_DNA"/>
</dbReference>
<evidence type="ECO:0000313" key="1">
    <source>
        <dbReference type="EMBL" id="HIS70569.1"/>
    </source>
</evidence>
<dbReference type="SUPFAM" id="SSF47413">
    <property type="entry name" value="lambda repressor-like DNA-binding domains"/>
    <property type="match status" value="1"/>
</dbReference>
<dbReference type="GO" id="GO:0003677">
    <property type="term" value="F:DNA binding"/>
    <property type="evidence" value="ECO:0007669"/>
    <property type="project" value="InterPro"/>
</dbReference>
<accession>A0A9D1JW77</accession>
<name>A0A9D1JW77_9PROT</name>
<dbReference type="InterPro" id="IPR001387">
    <property type="entry name" value="Cro/C1-type_HTH"/>
</dbReference>
<proteinExistence type="predicted"/>
<sequence>MSKMKRLEKMFNNTADFPPGFFLHAARLCTGLSRGLLAGKMGISVGTLTAYERGSAKIPPRVMLQIFLFGLDFYRRASSIDTE</sequence>
<organism evidence="1 2">
    <name type="scientific">Candidatus Enterousia intestinigallinarum</name>
    <dbReference type="NCBI Taxonomy" id="2840790"/>
    <lineage>
        <taxon>Bacteria</taxon>
        <taxon>Pseudomonadati</taxon>
        <taxon>Pseudomonadota</taxon>
        <taxon>Alphaproteobacteria</taxon>
        <taxon>Candidatus Enterousia</taxon>
    </lineage>
</organism>
<dbReference type="InterPro" id="IPR010982">
    <property type="entry name" value="Lambda_DNA-bd_dom_sf"/>
</dbReference>
<reference evidence="1" key="2">
    <citation type="journal article" date="2021" name="PeerJ">
        <title>Extensive microbial diversity within the chicken gut microbiome revealed by metagenomics and culture.</title>
        <authorList>
            <person name="Gilroy R."/>
            <person name="Ravi A."/>
            <person name="Getino M."/>
            <person name="Pursley I."/>
            <person name="Horton D.L."/>
            <person name="Alikhan N.F."/>
            <person name="Baker D."/>
            <person name="Gharbi K."/>
            <person name="Hall N."/>
            <person name="Watson M."/>
            <person name="Adriaenssens E.M."/>
            <person name="Foster-Nyarko E."/>
            <person name="Jarju S."/>
            <person name="Secka A."/>
            <person name="Antonio M."/>
            <person name="Oren A."/>
            <person name="Chaudhuri R.R."/>
            <person name="La Ragione R."/>
            <person name="Hildebrand F."/>
            <person name="Pallen M.J."/>
        </authorList>
    </citation>
    <scope>NUCLEOTIDE SEQUENCE</scope>
    <source>
        <strain evidence="1">ChiGjej3B3-5194</strain>
    </source>
</reference>
<comment type="caution">
    <text evidence="1">The sequence shown here is derived from an EMBL/GenBank/DDBJ whole genome shotgun (WGS) entry which is preliminary data.</text>
</comment>
<evidence type="ECO:0000313" key="2">
    <source>
        <dbReference type="Proteomes" id="UP000886742"/>
    </source>
</evidence>
<dbReference type="AlphaFoldDB" id="A0A9D1JW77"/>
<protein>
    <submittedName>
        <fullName evidence="1">Helix-turn-helix domain-containing protein</fullName>
    </submittedName>
</protein>